<reference evidence="2 3" key="1">
    <citation type="submission" date="2024-10" db="EMBL/GenBank/DDBJ databases">
        <title>The Natural Products Discovery Center: Release of the First 8490 Sequenced Strains for Exploring Actinobacteria Biosynthetic Diversity.</title>
        <authorList>
            <person name="Kalkreuter E."/>
            <person name="Kautsar S.A."/>
            <person name="Yang D."/>
            <person name="Bader C.D."/>
            <person name="Teijaro C.N."/>
            <person name="Fluegel L."/>
            <person name="Davis C.M."/>
            <person name="Simpson J.R."/>
            <person name="Lauterbach L."/>
            <person name="Steele A.D."/>
            <person name="Gui C."/>
            <person name="Meng S."/>
            <person name="Li G."/>
            <person name="Viehrig K."/>
            <person name="Ye F."/>
            <person name="Su P."/>
            <person name="Kiefer A.F."/>
            <person name="Nichols A."/>
            <person name="Cepeda A.J."/>
            <person name="Yan W."/>
            <person name="Fan B."/>
            <person name="Jiang Y."/>
            <person name="Adhikari A."/>
            <person name="Zheng C.-J."/>
            <person name="Schuster L."/>
            <person name="Cowan T.M."/>
            <person name="Smanski M.J."/>
            <person name="Chevrette M.G."/>
            <person name="De Carvalho L.P.S."/>
            <person name="Shen B."/>
        </authorList>
    </citation>
    <scope>NUCLEOTIDE SEQUENCE [LARGE SCALE GENOMIC DNA]</scope>
    <source>
        <strain evidence="2 3">NPDC006488</strain>
    </source>
</reference>
<proteinExistence type="predicted"/>
<evidence type="ECO:0000256" key="1">
    <source>
        <dbReference type="SAM" id="MobiDB-lite"/>
    </source>
</evidence>
<dbReference type="RefSeq" id="WP_388111012.1">
    <property type="nucleotide sequence ID" value="NZ_JBIAHM010000011.1"/>
</dbReference>
<accession>A0ABW6MBY8</accession>
<protein>
    <submittedName>
        <fullName evidence="2">Uncharacterized protein</fullName>
    </submittedName>
</protein>
<organism evidence="2 3">
    <name type="scientific">Streptomyces hokutonensis</name>
    <dbReference type="NCBI Taxonomy" id="1306990"/>
    <lineage>
        <taxon>Bacteria</taxon>
        <taxon>Bacillati</taxon>
        <taxon>Actinomycetota</taxon>
        <taxon>Actinomycetes</taxon>
        <taxon>Kitasatosporales</taxon>
        <taxon>Streptomycetaceae</taxon>
        <taxon>Streptomyces</taxon>
    </lineage>
</organism>
<sequence length="138" mass="13845">MYGTTLTCSVKAVRAAPATSGAFADAVISAAPARVPAQRSEARAVPSAATRQPDTRTNAGAELPTAVHRLSSTRGFSTSDTTVPGRTQSRRATASPGPTTTSARPAAQLPDADTDGLPPVGLAPLSDAPPTCPPLVDA</sequence>
<evidence type="ECO:0000313" key="3">
    <source>
        <dbReference type="Proteomes" id="UP001601303"/>
    </source>
</evidence>
<feature type="compositionally biased region" description="Low complexity" evidence="1">
    <location>
        <begin position="90"/>
        <end position="107"/>
    </location>
</feature>
<comment type="caution">
    <text evidence="2">The sequence shown here is derived from an EMBL/GenBank/DDBJ whole genome shotgun (WGS) entry which is preliminary data.</text>
</comment>
<keyword evidence="3" id="KW-1185">Reference proteome</keyword>
<feature type="compositionally biased region" description="Polar residues" evidence="1">
    <location>
        <begin position="49"/>
        <end position="58"/>
    </location>
</feature>
<name>A0ABW6MBY8_9ACTN</name>
<evidence type="ECO:0000313" key="2">
    <source>
        <dbReference type="EMBL" id="MFE9602842.1"/>
    </source>
</evidence>
<feature type="compositionally biased region" description="Polar residues" evidence="1">
    <location>
        <begin position="70"/>
        <end position="87"/>
    </location>
</feature>
<feature type="region of interest" description="Disordered" evidence="1">
    <location>
        <begin position="33"/>
        <end position="138"/>
    </location>
</feature>
<gene>
    <name evidence="2" type="ORF">ACFYNQ_30305</name>
</gene>
<dbReference type="Proteomes" id="UP001601303">
    <property type="component" value="Unassembled WGS sequence"/>
</dbReference>
<dbReference type="EMBL" id="JBIAHM010000011">
    <property type="protein sequence ID" value="MFE9602842.1"/>
    <property type="molecule type" value="Genomic_DNA"/>
</dbReference>